<dbReference type="AlphaFoldDB" id="A0A246JIF3"/>
<feature type="transmembrane region" description="Helical" evidence="1">
    <location>
        <begin position="255"/>
        <end position="273"/>
    </location>
</feature>
<feature type="transmembrane region" description="Helical" evidence="1">
    <location>
        <begin position="340"/>
        <end position="361"/>
    </location>
</feature>
<accession>A0A246JIF3</accession>
<feature type="transmembrane region" description="Helical" evidence="1">
    <location>
        <begin position="100"/>
        <end position="119"/>
    </location>
</feature>
<evidence type="ECO:0008006" key="4">
    <source>
        <dbReference type="Google" id="ProtNLM"/>
    </source>
</evidence>
<feature type="transmembrane region" description="Helical" evidence="1">
    <location>
        <begin position="156"/>
        <end position="180"/>
    </location>
</feature>
<name>A0A246JIF3_9SPHN</name>
<keyword evidence="1" id="KW-0472">Membrane</keyword>
<protein>
    <recommendedName>
        <fullName evidence="4">MFS transporter</fullName>
    </recommendedName>
</protein>
<evidence type="ECO:0000313" key="2">
    <source>
        <dbReference type="EMBL" id="OWQ92426.1"/>
    </source>
</evidence>
<comment type="caution">
    <text evidence="2">The sequence shown here is derived from an EMBL/GenBank/DDBJ whole genome shotgun (WGS) entry which is preliminary data.</text>
</comment>
<evidence type="ECO:0000256" key="1">
    <source>
        <dbReference type="SAM" id="Phobius"/>
    </source>
</evidence>
<gene>
    <name evidence="2" type="ORF">CDQ91_18415</name>
</gene>
<feature type="transmembrane region" description="Helical" evidence="1">
    <location>
        <begin position="126"/>
        <end position="150"/>
    </location>
</feature>
<feature type="transmembrane region" description="Helical" evidence="1">
    <location>
        <begin position="312"/>
        <end position="334"/>
    </location>
</feature>
<organism evidence="2 3">
    <name type="scientific">Sphingopyxis witflariensis</name>
    <dbReference type="NCBI Taxonomy" id="173675"/>
    <lineage>
        <taxon>Bacteria</taxon>
        <taxon>Pseudomonadati</taxon>
        <taxon>Pseudomonadota</taxon>
        <taxon>Alphaproteobacteria</taxon>
        <taxon>Sphingomonadales</taxon>
        <taxon>Sphingomonadaceae</taxon>
        <taxon>Sphingopyxis</taxon>
    </lineage>
</organism>
<feature type="transmembrane region" description="Helical" evidence="1">
    <location>
        <begin position="226"/>
        <end position="248"/>
    </location>
</feature>
<feature type="transmembrane region" description="Helical" evidence="1">
    <location>
        <begin position="42"/>
        <end position="61"/>
    </location>
</feature>
<dbReference type="SUPFAM" id="SSF103473">
    <property type="entry name" value="MFS general substrate transporter"/>
    <property type="match status" value="1"/>
</dbReference>
<keyword evidence="1" id="KW-0812">Transmembrane</keyword>
<dbReference type="EMBL" id="NISJ01000013">
    <property type="protein sequence ID" value="OWQ92426.1"/>
    <property type="molecule type" value="Genomic_DNA"/>
</dbReference>
<keyword evidence="3" id="KW-1185">Reference proteome</keyword>
<evidence type="ECO:0000313" key="3">
    <source>
        <dbReference type="Proteomes" id="UP000197097"/>
    </source>
</evidence>
<keyword evidence="1" id="KW-1133">Transmembrane helix</keyword>
<dbReference type="InterPro" id="IPR036259">
    <property type="entry name" value="MFS_trans_sf"/>
</dbReference>
<proteinExistence type="predicted"/>
<reference evidence="2 3" key="1">
    <citation type="journal article" date="2002" name="Int. J. Syst. Evol. Microbiol.">
        <title>Sphingopyxis witflariensis sp. nov., isolated from activated sludge.</title>
        <authorList>
            <person name="Kampfer P."/>
            <person name="Witzenberger R."/>
            <person name="Denner E.B."/>
            <person name="Busse H.J."/>
            <person name="Neef A."/>
        </authorList>
    </citation>
    <scope>NUCLEOTIDE SEQUENCE [LARGE SCALE GENOMIC DNA]</scope>
    <source>
        <strain evidence="2 3">DSM 14551</strain>
    </source>
</reference>
<sequence length="379" mass="37985">MVTTLSVVLIGALGGIMPSLQPLLLGRLAVEGVIQSEGIGRLAMVEALGMAVAVGLAGIFLTGTRLRWIAGGALLIMAVCNALTGQLVGAPLLILRVGSGIGSGLMLWLLIGLLARVALPTRVTGYYVISQGAGALGLAAAFASVILPAAGAAGGYMTLGGIALLMFLAVPFMPSAYAPLPNASGATLPNAAGAIGLISAGLHLAGIMALWVYAVPVGRTLGLDISTINMAVSVAIGVQILAGVAAIILARLKAIPTVLACAAVSIMAAFVILNAGQAAVFTAALAFFSFAWVFVLPYHVPALIELDESRGSLMLLTSAQLLGIAGGPLLASFALQDVSAVGAIKVSVALFGLAILTLLAARATIRLLPVAPVSNDLET</sequence>
<feature type="transmembrane region" description="Helical" evidence="1">
    <location>
        <begin position="192"/>
        <end position="214"/>
    </location>
</feature>
<dbReference type="Proteomes" id="UP000197097">
    <property type="component" value="Unassembled WGS sequence"/>
</dbReference>
<feature type="transmembrane region" description="Helical" evidence="1">
    <location>
        <begin position="73"/>
        <end position="94"/>
    </location>
</feature>
<feature type="transmembrane region" description="Helical" evidence="1">
    <location>
        <begin position="279"/>
        <end position="300"/>
    </location>
</feature>